<accession>A0ABY9R6Y0</accession>
<protein>
    <submittedName>
        <fullName evidence="1">Uncharacterized protein</fullName>
    </submittedName>
</protein>
<keyword evidence="2" id="KW-1185">Reference proteome</keyword>
<proteinExistence type="predicted"/>
<dbReference type="RefSeq" id="WP_309543156.1">
    <property type="nucleotide sequence ID" value="NZ_CP133659.1"/>
</dbReference>
<sequence length="93" mass="9229">MALVIHMALQAHPVCLGGQPFVAGKVGGPSPGPVHGGKQRGQRGVQPGHALMQQQNLPGQLAVAGVVLPRGQQQFAAGAQQGVTRGGAGVVVG</sequence>
<dbReference type="Proteomes" id="UP001180616">
    <property type="component" value="Chromosome"/>
</dbReference>
<name>A0ABY9R6Y0_9BACT</name>
<reference evidence="1" key="1">
    <citation type="submission" date="2023-09" db="EMBL/GenBank/DDBJ databases">
        <authorList>
            <consortium name="CW5 consortium"/>
            <person name="Lu C.-W."/>
        </authorList>
    </citation>
    <scope>NUCLEOTIDE SEQUENCE</scope>
    <source>
        <strain evidence="1">KPS</strain>
    </source>
</reference>
<gene>
    <name evidence="1" type="ORF">KPS_002173</name>
</gene>
<evidence type="ECO:0000313" key="1">
    <source>
        <dbReference type="EMBL" id="WMW67382.1"/>
    </source>
</evidence>
<evidence type="ECO:0000313" key="2">
    <source>
        <dbReference type="Proteomes" id="UP001180616"/>
    </source>
</evidence>
<dbReference type="EMBL" id="CP133659">
    <property type="protein sequence ID" value="WMW67382.1"/>
    <property type="molecule type" value="Genomic_DNA"/>
</dbReference>
<organism evidence="1 2">
    <name type="scientific">Nitratidesulfovibrio liaohensis</name>
    <dbReference type="NCBI Taxonomy" id="2604158"/>
    <lineage>
        <taxon>Bacteria</taxon>
        <taxon>Pseudomonadati</taxon>
        <taxon>Thermodesulfobacteriota</taxon>
        <taxon>Desulfovibrionia</taxon>
        <taxon>Desulfovibrionales</taxon>
        <taxon>Desulfovibrionaceae</taxon>
        <taxon>Nitratidesulfovibrio</taxon>
    </lineage>
</organism>